<reference evidence="2" key="1">
    <citation type="submission" date="2023-03" db="EMBL/GenBank/DDBJ databases">
        <title>Massive genome expansion in bonnet fungi (Mycena s.s.) driven by repeated elements and novel gene families across ecological guilds.</title>
        <authorList>
            <consortium name="Lawrence Berkeley National Laboratory"/>
            <person name="Harder C.B."/>
            <person name="Miyauchi S."/>
            <person name="Viragh M."/>
            <person name="Kuo A."/>
            <person name="Thoen E."/>
            <person name="Andreopoulos B."/>
            <person name="Lu D."/>
            <person name="Skrede I."/>
            <person name="Drula E."/>
            <person name="Henrissat B."/>
            <person name="Morin E."/>
            <person name="Kohler A."/>
            <person name="Barry K."/>
            <person name="LaButti K."/>
            <person name="Morin E."/>
            <person name="Salamov A."/>
            <person name="Lipzen A."/>
            <person name="Mereny Z."/>
            <person name="Hegedus B."/>
            <person name="Baldrian P."/>
            <person name="Stursova M."/>
            <person name="Weitz H."/>
            <person name="Taylor A."/>
            <person name="Grigoriev I.V."/>
            <person name="Nagy L.G."/>
            <person name="Martin F."/>
            <person name="Kauserud H."/>
        </authorList>
    </citation>
    <scope>NUCLEOTIDE SEQUENCE</scope>
    <source>
        <strain evidence="2">CBHHK002</strain>
    </source>
</reference>
<dbReference type="EMBL" id="JARIHO010000023">
    <property type="protein sequence ID" value="KAJ7343630.1"/>
    <property type="molecule type" value="Genomic_DNA"/>
</dbReference>
<keyword evidence="3" id="KW-1185">Reference proteome</keyword>
<sequence length="1519" mass="163304">MHRFRKRSDAKRPTTLQPAPAPVQQQEPQPERHERYQSGLPPESLPELPLASDFRTSLILTDLSRRFTLLATESASVDALRSRLADQRARGAENHISEEEEDMIIETLGLRPTVRSDAEDEYPSSRSAASLGSSSNTSTSSKRYSNNLFGSGRFRDYSYMRSVSQAKTASMRTSDSSRTHTASYADSMRPTTPDATSSSSPSSSPEKLAVRSAPLAAPAPYGGQPLSVAEYRLSKTLGPSVLRRASLALEEAIKAIEEEAEDEIVMPRSPPIPRGSLDTQRQSTESRESEFVRTSGVYDAPMAISSDKHLSLDAESPRASPIPSRTVPGYVPGMPRPMTPRDTVELDDQRSYSTTPRATSPTLPSLVSPSPIPHSNLSSGLIRRDSNSSPSRHSPRPSSPNVSSPMFLQRTPNGRYTPEDPQRSEASFSTDFEGSLNSSILGRRRPASPLSGTAYQPMAVSARPGTPSNVTWTAGPSNGNSKQLGHNRDASWISDSSGTSEQPARSLRSPALPDSPLIGPGHSNMNSFSSSFSSTSSFESPRPMSSISGVDIGSPAMGGNRILRSPTPTQFAGRSPTTGSVSNFELSSKNGSRRSSKQNAPSTPFTLGPFQPLVFSPIANSSRSSLESAGSSYHSWDGEHKDRTAALFSDLDPQRPLWHEISSNGQPNYETPNSSPDDWEAEDIIMRYGGLKKDDFVAIQDKLVSAAIAKTMPDIHHRAPSLRRRRPSTSQSNYSLNGRLGSPPQSPTTSSGPTADQYSALLNSVVDSIQSSPASQPQAQADTANNIQSDDDVSPTTRKNRDLAQVLFGPDGNFPPSNLTVSVPANVDNGHVPNSAPLDSSFPLHSPQPVPPSSASATWPYQPSRNPSTPRLPQSAQEHAELAREIQRKTDAAMVMLQKQPSTSNLALPPKPQTTRKRINPNQISTPQLVSASTSVDTIPLPSPSMTSGQSKIGSRLKRLRGSLRAKTTLPSAEDVTPFPLDLRSPPAAQTAHYDPAKFRAPGGPVAASATELGGFKVPLPSPPASAGPGLKGFMARFRGKQRASETQAEFDHQRAQVPAQHLSPPQSSEHVLPYVLPQSPNLSSSQSPDDHSPPDSLPISPPVKPRTPPPSAASSPSQYPSATPAGRATTAPLYNSRAHQSVQSTEAADASDAIKQLFDAASNLGLDQGALNDLLVRSGSTSSRSTDWTMLTRNNSSTVSRPNLPREDVGTSRSNSQRTQLSVPTNSAEQTSQSDHARRPRDGGPDKSAIVRRTIIFPSESRSSTIDLSVLMRKQSSKSRRRASATSVSSRSVHDRAPTPPPPRANTGRRFSTDIISPPVPQLPQSLPLQTDRHLPPPAQVAGSSGQSSYDAFRYDEYPGENTANSSAENAPTSESGPAVEVIELANGETIWSIVNGLRGDDDDFDGYANRASFASEYSAGDGVQVFFKEHGRKGSGSSFLPRKKTLTSKSRPETKVFYSSSAQIGRLIENMSQGMEAGSFNILPNHPVGHSASSSMSETEMNWTVEERLEHMLHGLR</sequence>
<feature type="region of interest" description="Disordered" evidence="1">
    <location>
        <begin position="261"/>
        <end position="292"/>
    </location>
</feature>
<feature type="region of interest" description="Disordered" evidence="1">
    <location>
        <begin position="165"/>
        <end position="211"/>
    </location>
</feature>
<feature type="compositionally biased region" description="Polar residues" evidence="1">
    <location>
        <begin position="944"/>
        <end position="953"/>
    </location>
</feature>
<feature type="compositionally biased region" description="Polar residues" evidence="1">
    <location>
        <begin position="466"/>
        <end position="484"/>
    </location>
</feature>
<feature type="compositionally biased region" description="Polar residues" evidence="1">
    <location>
        <begin position="165"/>
        <end position="196"/>
    </location>
</feature>
<comment type="caution">
    <text evidence="2">The sequence shown here is derived from an EMBL/GenBank/DDBJ whole genome shotgun (WGS) entry which is preliminary data.</text>
</comment>
<proteinExistence type="predicted"/>
<protein>
    <submittedName>
        <fullName evidence="2">Uncharacterized protein</fullName>
    </submittedName>
</protein>
<feature type="compositionally biased region" description="Polar residues" evidence="1">
    <location>
        <begin position="493"/>
        <end position="503"/>
    </location>
</feature>
<feature type="compositionally biased region" description="Polar residues" evidence="1">
    <location>
        <begin position="661"/>
        <end position="676"/>
    </location>
</feature>
<feature type="region of interest" description="Disordered" evidence="1">
    <location>
        <begin position="715"/>
        <end position="756"/>
    </location>
</feature>
<feature type="region of interest" description="Disordered" evidence="1">
    <location>
        <begin position="1180"/>
        <end position="1257"/>
    </location>
</feature>
<name>A0AAD6ZYZ2_9AGAR</name>
<feature type="compositionally biased region" description="Low complexity" evidence="1">
    <location>
        <begin position="359"/>
        <end position="375"/>
    </location>
</feature>
<feature type="compositionally biased region" description="Pro residues" evidence="1">
    <location>
        <begin position="1096"/>
        <end position="1112"/>
    </location>
</feature>
<feature type="region of interest" description="Disordered" evidence="1">
    <location>
        <begin position="656"/>
        <end position="678"/>
    </location>
</feature>
<feature type="region of interest" description="Disordered" evidence="1">
    <location>
        <begin position="310"/>
        <end position="608"/>
    </location>
</feature>
<evidence type="ECO:0000256" key="1">
    <source>
        <dbReference type="SAM" id="MobiDB-lite"/>
    </source>
</evidence>
<feature type="compositionally biased region" description="Low complexity" evidence="1">
    <location>
        <begin position="1077"/>
        <end position="1088"/>
    </location>
</feature>
<feature type="compositionally biased region" description="Low complexity" evidence="1">
    <location>
        <begin position="770"/>
        <end position="781"/>
    </location>
</feature>
<feature type="region of interest" description="Disordered" evidence="1">
    <location>
        <begin position="1039"/>
        <end position="1130"/>
    </location>
</feature>
<evidence type="ECO:0000313" key="3">
    <source>
        <dbReference type="Proteomes" id="UP001218218"/>
    </source>
</evidence>
<organism evidence="2 3">
    <name type="scientific">Mycena albidolilacea</name>
    <dbReference type="NCBI Taxonomy" id="1033008"/>
    <lineage>
        <taxon>Eukaryota</taxon>
        <taxon>Fungi</taxon>
        <taxon>Dikarya</taxon>
        <taxon>Basidiomycota</taxon>
        <taxon>Agaricomycotina</taxon>
        <taxon>Agaricomycetes</taxon>
        <taxon>Agaricomycetidae</taxon>
        <taxon>Agaricales</taxon>
        <taxon>Marasmiineae</taxon>
        <taxon>Mycenaceae</taxon>
        <taxon>Mycena</taxon>
    </lineage>
</organism>
<feature type="region of interest" description="Disordered" evidence="1">
    <location>
        <begin position="111"/>
        <end position="145"/>
    </location>
</feature>
<accession>A0AAD6ZYZ2</accession>
<feature type="compositionally biased region" description="Low complexity" evidence="1">
    <location>
        <begin position="1113"/>
        <end position="1126"/>
    </location>
</feature>
<gene>
    <name evidence="2" type="ORF">DFH08DRAFT_873254</name>
</gene>
<dbReference type="Proteomes" id="UP001218218">
    <property type="component" value="Unassembled WGS sequence"/>
</dbReference>
<feature type="compositionally biased region" description="Polar residues" evidence="1">
    <location>
        <begin position="859"/>
        <end position="877"/>
    </location>
</feature>
<feature type="region of interest" description="Disordered" evidence="1">
    <location>
        <begin position="929"/>
        <end position="956"/>
    </location>
</feature>
<feature type="compositionally biased region" description="Polar residues" evidence="1">
    <location>
        <begin position="424"/>
        <end position="440"/>
    </location>
</feature>
<feature type="region of interest" description="Disordered" evidence="1">
    <location>
        <begin position="769"/>
        <end position="880"/>
    </location>
</feature>
<feature type="compositionally biased region" description="Basic and acidic residues" evidence="1">
    <location>
        <begin position="1236"/>
        <end position="1246"/>
    </location>
</feature>
<feature type="compositionally biased region" description="Low complexity" evidence="1">
    <location>
        <begin position="523"/>
        <end position="548"/>
    </location>
</feature>
<feature type="compositionally biased region" description="Low complexity" evidence="1">
    <location>
        <begin position="124"/>
        <end position="145"/>
    </location>
</feature>
<feature type="region of interest" description="Disordered" evidence="1">
    <location>
        <begin position="1"/>
        <end position="49"/>
    </location>
</feature>
<feature type="compositionally biased region" description="Polar residues" evidence="1">
    <location>
        <begin position="1212"/>
        <end position="1235"/>
    </location>
</feature>
<feature type="compositionally biased region" description="Low complexity" evidence="1">
    <location>
        <begin position="741"/>
        <end position="754"/>
    </location>
</feature>
<feature type="compositionally biased region" description="Polar residues" evidence="1">
    <location>
        <begin position="1363"/>
        <end position="1377"/>
    </location>
</feature>
<feature type="compositionally biased region" description="Basic residues" evidence="1">
    <location>
        <begin position="718"/>
        <end position="727"/>
    </location>
</feature>
<evidence type="ECO:0000313" key="2">
    <source>
        <dbReference type="EMBL" id="KAJ7343630.1"/>
    </source>
</evidence>
<feature type="compositionally biased region" description="Low complexity" evidence="1">
    <location>
        <begin position="40"/>
        <end position="49"/>
    </location>
</feature>
<feature type="compositionally biased region" description="Polar residues" evidence="1">
    <location>
        <begin position="1180"/>
        <end position="1202"/>
    </location>
</feature>
<feature type="region of interest" description="Disordered" evidence="1">
    <location>
        <begin position="975"/>
        <end position="1006"/>
    </location>
</feature>
<feature type="region of interest" description="Disordered" evidence="1">
    <location>
        <begin position="1269"/>
        <end position="1377"/>
    </location>
</feature>
<feature type="compositionally biased region" description="Polar residues" evidence="1">
    <location>
        <begin position="566"/>
        <end position="590"/>
    </location>
</feature>